<dbReference type="PROSITE" id="PS51007">
    <property type="entry name" value="CYTC"/>
    <property type="match status" value="2"/>
</dbReference>
<dbReference type="GO" id="GO:0046872">
    <property type="term" value="F:metal ion binding"/>
    <property type="evidence" value="ECO:0007669"/>
    <property type="project" value="UniProtKB-KW"/>
</dbReference>
<dbReference type="InterPro" id="IPR036909">
    <property type="entry name" value="Cyt_c-like_dom_sf"/>
</dbReference>
<dbReference type="PIRSF" id="PIRSF000294">
    <property type="entry name" value="Cytochrome-c_peroxidase"/>
    <property type="match status" value="1"/>
</dbReference>
<evidence type="ECO:0000256" key="9">
    <source>
        <dbReference type="PIRSR" id="PIRSR000294-2"/>
    </source>
</evidence>
<protein>
    <submittedName>
        <fullName evidence="11">Cytochrome-c peroxidase</fullName>
    </submittedName>
</protein>
<evidence type="ECO:0000256" key="6">
    <source>
        <dbReference type="ARBA" id="ARBA00023002"/>
    </source>
</evidence>
<gene>
    <name evidence="11" type="ORF">ENO47_04860</name>
</gene>
<dbReference type="EMBL" id="DSFP01000040">
    <property type="protein sequence ID" value="HEW45986.1"/>
    <property type="molecule type" value="Genomic_DNA"/>
</dbReference>
<dbReference type="FunFam" id="1.10.760.10:FF:000020">
    <property type="entry name" value="Cytochrome c peroxidase"/>
    <property type="match status" value="1"/>
</dbReference>
<dbReference type="InterPro" id="IPR004852">
    <property type="entry name" value="Di-haem_cyt_c_peroxidsae"/>
</dbReference>
<dbReference type="InterPro" id="IPR026259">
    <property type="entry name" value="MauG/Cytc_peroxidase"/>
</dbReference>
<dbReference type="Pfam" id="PF00034">
    <property type="entry name" value="Cytochrom_C"/>
    <property type="match status" value="1"/>
</dbReference>
<evidence type="ECO:0000256" key="4">
    <source>
        <dbReference type="ARBA" id="ARBA00022729"/>
    </source>
</evidence>
<keyword evidence="11" id="KW-0575">Peroxidase</keyword>
<sequence>MKKEKLTFLAFISGVVTFGMLAYAQKASKDIITPEEARQYFSPITQDIIDSPQNPVTPAKAELGKMLFHDAGLSKTGNMSCNTCHNLANYGVLNIPKEIGNKGQVGIYNIPTVYNVGFNTVILWEVRFKSVEEQANRPILNPIQGAMPNGEAVVRLLESMSGYRELFAKAFPNEEKPITFENVGKAIAAFERTLITPSRFDKFLMGDTRALTAEEKKGLKLFIEKGCVSCHNGVGVGGGMAQKMGIVKPYNSTSPSKGKYDVTKNPEDMYIFKVPSLRNVERTAPYFHDGQVWNLEEAVRIMADIQLGIQLKDDEVKAIVAFLKSLTGEIPRHALTLPVLPPSTDKTPRPSID</sequence>
<dbReference type="Pfam" id="PF03150">
    <property type="entry name" value="CCP_MauG"/>
    <property type="match status" value="1"/>
</dbReference>
<feature type="domain" description="Cytochrome c" evidence="10">
    <location>
        <begin position="213"/>
        <end position="327"/>
    </location>
</feature>
<feature type="binding site" description="axial binding residue" evidence="9">
    <location>
        <position position="302"/>
    </location>
    <ligand>
        <name>heme c</name>
        <dbReference type="ChEBI" id="CHEBI:61717"/>
        <label>2</label>
    </ligand>
    <ligandPart>
        <name>Fe</name>
        <dbReference type="ChEBI" id="CHEBI:18248"/>
    </ligandPart>
</feature>
<organism evidence="11">
    <name type="scientific">Hydrogenobacter sp</name>
    <dbReference type="NCBI Taxonomy" id="2152829"/>
    <lineage>
        <taxon>Bacteria</taxon>
        <taxon>Pseudomonadati</taxon>
        <taxon>Aquificota</taxon>
        <taxon>Aquificia</taxon>
        <taxon>Aquificales</taxon>
        <taxon>Aquificaceae</taxon>
        <taxon>Hydrogenobacter</taxon>
    </lineage>
</organism>
<keyword evidence="2 8" id="KW-0349">Heme</keyword>
<dbReference type="GO" id="GO:0020037">
    <property type="term" value="F:heme binding"/>
    <property type="evidence" value="ECO:0007669"/>
    <property type="project" value="InterPro"/>
</dbReference>
<feature type="domain" description="Cytochrome c" evidence="10">
    <location>
        <begin position="59"/>
        <end position="191"/>
    </location>
</feature>
<dbReference type="PANTHER" id="PTHR30600:SF7">
    <property type="entry name" value="CYTOCHROME C PEROXIDASE-RELATED"/>
    <property type="match status" value="1"/>
</dbReference>
<evidence type="ECO:0000256" key="2">
    <source>
        <dbReference type="ARBA" id="ARBA00022617"/>
    </source>
</evidence>
<comment type="cofactor">
    <cofactor evidence="8">
        <name>heme</name>
        <dbReference type="ChEBI" id="CHEBI:30413"/>
    </cofactor>
    <text evidence="8">Binds 2 heme groups.</text>
</comment>
<feature type="binding site" description="axial binding residue" evidence="9">
    <location>
        <position position="85"/>
    </location>
    <ligand>
        <name>heme c</name>
        <dbReference type="ChEBI" id="CHEBI:61717"/>
        <label>1</label>
    </ligand>
    <ligandPart>
        <name>Fe</name>
        <dbReference type="ChEBI" id="CHEBI:18248"/>
    </ligandPart>
</feature>
<evidence type="ECO:0000259" key="10">
    <source>
        <dbReference type="PROSITE" id="PS51007"/>
    </source>
</evidence>
<evidence type="ECO:0000313" key="11">
    <source>
        <dbReference type="EMBL" id="HEW45986.1"/>
    </source>
</evidence>
<keyword evidence="5" id="KW-0574">Periplasm</keyword>
<feature type="binding site" description="axial binding residue" evidence="9">
    <location>
        <position position="231"/>
    </location>
    <ligand>
        <name>heme c</name>
        <dbReference type="ChEBI" id="CHEBI:61717"/>
        <label>2</label>
    </ligand>
    <ligandPart>
        <name>Fe</name>
        <dbReference type="ChEBI" id="CHEBI:18248"/>
    </ligandPart>
</feature>
<accession>A0A7C2ZH00</accession>
<dbReference type="PANTHER" id="PTHR30600">
    <property type="entry name" value="CYTOCHROME C PEROXIDASE-RELATED"/>
    <property type="match status" value="1"/>
</dbReference>
<evidence type="ECO:0000256" key="3">
    <source>
        <dbReference type="ARBA" id="ARBA00022723"/>
    </source>
</evidence>
<reference evidence="11" key="1">
    <citation type="journal article" date="2020" name="mSystems">
        <title>Genome- and Community-Level Interaction Insights into Carbon Utilization and Element Cycling Functions of Hydrothermarchaeota in Hydrothermal Sediment.</title>
        <authorList>
            <person name="Zhou Z."/>
            <person name="Liu Y."/>
            <person name="Xu W."/>
            <person name="Pan J."/>
            <person name="Luo Z.H."/>
            <person name="Li M."/>
        </authorList>
    </citation>
    <scope>NUCLEOTIDE SEQUENCE [LARGE SCALE GENOMIC DNA]</scope>
    <source>
        <strain evidence="11">SpSt-132</strain>
    </source>
</reference>
<name>A0A7C2ZH00_9AQUI</name>
<dbReference type="GO" id="GO:0042597">
    <property type="term" value="C:periplasmic space"/>
    <property type="evidence" value="ECO:0007669"/>
    <property type="project" value="UniProtKB-SubCell"/>
</dbReference>
<dbReference type="InterPro" id="IPR009056">
    <property type="entry name" value="Cyt_c-like_dom"/>
</dbReference>
<evidence type="ECO:0000256" key="5">
    <source>
        <dbReference type="ARBA" id="ARBA00022764"/>
    </source>
</evidence>
<comment type="PTM">
    <text evidence="8">Binds 2 heme groups per subunit.</text>
</comment>
<dbReference type="AlphaFoldDB" id="A0A7C2ZH00"/>
<keyword evidence="6" id="KW-0560">Oxidoreductase</keyword>
<feature type="binding site" description="covalent" evidence="8">
    <location>
        <position position="81"/>
    </location>
    <ligand>
        <name>heme c</name>
        <dbReference type="ChEBI" id="CHEBI:61717"/>
        <label>1</label>
    </ligand>
</feature>
<dbReference type="GO" id="GO:0004130">
    <property type="term" value="F:cytochrome-c peroxidase activity"/>
    <property type="evidence" value="ECO:0007669"/>
    <property type="project" value="TreeGrafter"/>
</dbReference>
<evidence type="ECO:0000256" key="7">
    <source>
        <dbReference type="ARBA" id="ARBA00023004"/>
    </source>
</evidence>
<keyword evidence="3 9" id="KW-0479">Metal-binding</keyword>
<dbReference type="InterPro" id="IPR051395">
    <property type="entry name" value="Cytochrome_c_Peroxidase/MauG"/>
</dbReference>
<evidence type="ECO:0000256" key="8">
    <source>
        <dbReference type="PIRSR" id="PIRSR000294-1"/>
    </source>
</evidence>
<dbReference type="Gene3D" id="1.10.760.10">
    <property type="entry name" value="Cytochrome c-like domain"/>
    <property type="match status" value="2"/>
</dbReference>
<comment type="caution">
    <text evidence="11">The sequence shown here is derived from an EMBL/GenBank/DDBJ whole genome shotgun (WGS) entry which is preliminary data.</text>
</comment>
<proteinExistence type="predicted"/>
<evidence type="ECO:0000256" key="1">
    <source>
        <dbReference type="ARBA" id="ARBA00004418"/>
    </source>
</evidence>
<dbReference type="GO" id="GO:0009055">
    <property type="term" value="F:electron transfer activity"/>
    <property type="evidence" value="ECO:0007669"/>
    <property type="project" value="InterPro"/>
</dbReference>
<feature type="binding site" description="covalent" evidence="8">
    <location>
        <position position="84"/>
    </location>
    <ligand>
        <name>heme c</name>
        <dbReference type="ChEBI" id="CHEBI:61717"/>
        <label>1</label>
    </ligand>
</feature>
<keyword evidence="7 9" id="KW-0408">Iron</keyword>
<feature type="binding site" description="covalent" evidence="8">
    <location>
        <position position="227"/>
    </location>
    <ligand>
        <name>heme c</name>
        <dbReference type="ChEBI" id="CHEBI:61717"/>
        <label>2</label>
    </ligand>
</feature>
<dbReference type="SUPFAM" id="SSF46626">
    <property type="entry name" value="Cytochrome c"/>
    <property type="match status" value="2"/>
</dbReference>
<keyword evidence="4" id="KW-0732">Signal</keyword>
<feature type="binding site" description="covalent" evidence="8">
    <location>
        <position position="230"/>
    </location>
    <ligand>
        <name>heme c</name>
        <dbReference type="ChEBI" id="CHEBI:61717"/>
        <label>2</label>
    </ligand>
</feature>
<comment type="subcellular location">
    <subcellularLocation>
        <location evidence="1">Periplasm</location>
    </subcellularLocation>
</comment>